<dbReference type="InterPro" id="IPR009078">
    <property type="entry name" value="Ferritin-like_SF"/>
</dbReference>
<keyword evidence="2" id="KW-0547">Nucleotide-binding</keyword>
<dbReference type="InterPro" id="IPR006259">
    <property type="entry name" value="Adenyl_kin_sub"/>
</dbReference>
<evidence type="ECO:0000256" key="2">
    <source>
        <dbReference type="ARBA" id="ARBA00022741"/>
    </source>
</evidence>
<dbReference type="Pfam" id="PF05191">
    <property type="entry name" value="ADK_lid"/>
    <property type="match status" value="1"/>
</dbReference>
<dbReference type="InterPro" id="IPR007862">
    <property type="entry name" value="Adenylate_kinase_lid-dom"/>
</dbReference>
<proteinExistence type="inferred from homology"/>
<dbReference type="InterPro" id="IPR027417">
    <property type="entry name" value="P-loop_NTPase"/>
</dbReference>
<dbReference type="GO" id="GO:0009263">
    <property type="term" value="P:deoxyribonucleotide biosynthetic process"/>
    <property type="evidence" value="ECO:0007669"/>
    <property type="project" value="InterPro"/>
</dbReference>
<evidence type="ECO:0000256" key="3">
    <source>
        <dbReference type="ARBA" id="ARBA00022777"/>
    </source>
</evidence>
<dbReference type="NCBIfam" id="TIGR01351">
    <property type="entry name" value="adk"/>
    <property type="match status" value="1"/>
</dbReference>
<protein>
    <recommendedName>
        <fullName evidence="4">Adenylate kinase active site lid domain-containing protein</fullName>
    </recommendedName>
</protein>
<organism evidence="5">
    <name type="scientific">marine sediment metagenome</name>
    <dbReference type="NCBI Taxonomy" id="412755"/>
    <lineage>
        <taxon>unclassified sequences</taxon>
        <taxon>metagenomes</taxon>
        <taxon>ecological metagenomes</taxon>
    </lineage>
</organism>
<dbReference type="InterPro" id="IPR033690">
    <property type="entry name" value="Adenylat_kinase_CS"/>
</dbReference>
<gene>
    <name evidence="5" type="ORF">LCGC14_1137080</name>
</gene>
<dbReference type="PANTHER" id="PTHR23359">
    <property type="entry name" value="NUCLEOTIDE KINASE"/>
    <property type="match status" value="1"/>
</dbReference>
<dbReference type="GO" id="GO:0005524">
    <property type="term" value="F:ATP binding"/>
    <property type="evidence" value="ECO:0007669"/>
    <property type="project" value="InterPro"/>
</dbReference>
<dbReference type="PRINTS" id="PR00094">
    <property type="entry name" value="ADENYLTKNASE"/>
</dbReference>
<dbReference type="CDD" id="cd01428">
    <property type="entry name" value="ADK"/>
    <property type="match status" value="1"/>
</dbReference>
<dbReference type="Pfam" id="PF00406">
    <property type="entry name" value="ADK"/>
    <property type="match status" value="1"/>
</dbReference>
<dbReference type="EMBL" id="LAZR01005368">
    <property type="protein sequence ID" value="KKN00498.1"/>
    <property type="molecule type" value="Genomic_DNA"/>
</dbReference>
<keyword evidence="3" id="KW-0418">Kinase</keyword>
<sequence>MRVILLGPPGGGKGTQGELIEKQYGFPKISTGDLLRREVQEKTTLGEMAKAEMNKGELVKDDIVIEVIKHKIFQPDCKRGYILDGFPRNVGQARRLEEIEEKRQEIVIDIHLSEQTLIQRLSARRVCSSCGAIYNLLACSPRKEGLCDICGSELIQREDDVPEVIKEPDTSWIHSMFHTAVNQEIGWTNHIIGDNILGISKDATDKYTKYLANSLLQRINLNHLFPGYTKNPYEHLEKIADTEGIGDV</sequence>
<keyword evidence="1" id="KW-0808">Transferase</keyword>
<dbReference type="Gene3D" id="3.40.50.300">
    <property type="entry name" value="P-loop containing nucleotide triphosphate hydrolases"/>
    <property type="match status" value="1"/>
</dbReference>
<accession>A0A0F9Q526</accession>
<dbReference type="SUPFAM" id="SSF52540">
    <property type="entry name" value="P-loop containing nucleoside triphosphate hydrolases"/>
    <property type="match status" value="1"/>
</dbReference>
<evidence type="ECO:0000256" key="1">
    <source>
        <dbReference type="ARBA" id="ARBA00022679"/>
    </source>
</evidence>
<dbReference type="InterPro" id="IPR000850">
    <property type="entry name" value="Adenylat/UMP-CMP_kin"/>
</dbReference>
<dbReference type="GO" id="GO:0004017">
    <property type="term" value="F:AMP kinase activity"/>
    <property type="evidence" value="ECO:0007669"/>
    <property type="project" value="InterPro"/>
</dbReference>
<dbReference type="SUPFAM" id="SSF47240">
    <property type="entry name" value="Ferritin-like"/>
    <property type="match status" value="1"/>
</dbReference>
<evidence type="ECO:0000313" key="5">
    <source>
        <dbReference type="EMBL" id="KKN00498.1"/>
    </source>
</evidence>
<evidence type="ECO:0000259" key="4">
    <source>
        <dbReference type="Pfam" id="PF05191"/>
    </source>
</evidence>
<dbReference type="AlphaFoldDB" id="A0A0F9Q526"/>
<feature type="domain" description="Adenylate kinase active site lid" evidence="4">
    <location>
        <begin position="124"/>
        <end position="159"/>
    </location>
</feature>
<name>A0A0F9Q526_9ZZZZ</name>
<comment type="caution">
    <text evidence="5">The sequence shown here is derived from an EMBL/GenBank/DDBJ whole genome shotgun (WGS) entry which is preliminary data.</text>
</comment>
<dbReference type="HAMAP" id="MF_00235">
    <property type="entry name" value="Adenylate_kinase_Adk"/>
    <property type="match status" value="1"/>
</dbReference>
<reference evidence="5" key="1">
    <citation type="journal article" date="2015" name="Nature">
        <title>Complex archaea that bridge the gap between prokaryotes and eukaryotes.</title>
        <authorList>
            <person name="Spang A."/>
            <person name="Saw J.H."/>
            <person name="Jorgensen S.L."/>
            <person name="Zaremba-Niedzwiedzka K."/>
            <person name="Martijn J."/>
            <person name="Lind A.E."/>
            <person name="van Eijk R."/>
            <person name="Schleper C."/>
            <person name="Guy L."/>
            <person name="Ettema T.J."/>
        </authorList>
    </citation>
    <scope>NUCLEOTIDE SEQUENCE</scope>
</reference>
<dbReference type="PROSITE" id="PS00113">
    <property type="entry name" value="ADENYLATE_KINASE"/>
    <property type="match status" value="1"/>
</dbReference>